<sequence>MNNPSERADVRFAFFGTAPLKDAVLTELARIGYVPEKIVEFESLTPELIAELEKTPWDVFIVASYGRKIPKEVLAMPRRGAVNLHPSLLPRLRGPSPIRSAILNDQKETGVSIMLLDEELDHGPIIAQKKVAVPEWPPHGCALDELLALEGSMLLATVLPLWLKGEIDAQPQNHDLATYCSAFKKEDGLLDLRGDGYTNLLKIRALEGWPGTYTFFERAGKKLRVQILEAHLVGGKLVVDRVKPEGKKEMGYEEFLRSGARPVSVRSN</sequence>
<reference evidence="3 4" key="1">
    <citation type="journal article" date="2016" name="Nat. Commun.">
        <title>Thousands of microbial genomes shed light on interconnected biogeochemical processes in an aquifer system.</title>
        <authorList>
            <person name="Anantharaman K."/>
            <person name="Brown C.T."/>
            <person name="Hug L.A."/>
            <person name="Sharon I."/>
            <person name="Castelle C.J."/>
            <person name="Probst A.J."/>
            <person name="Thomas B.C."/>
            <person name="Singh A."/>
            <person name="Wilkins M.J."/>
            <person name="Karaoz U."/>
            <person name="Brodie E.L."/>
            <person name="Williams K.H."/>
            <person name="Hubbard S.S."/>
            <person name="Banfield J.F."/>
        </authorList>
    </citation>
    <scope>NUCLEOTIDE SEQUENCE [LARGE SCALE GENOMIC DNA]</scope>
</reference>
<dbReference type="CDD" id="cd08646">
    <property type="entry name" value="FMT_core_Met-tRNA-FMT_N"/>
    <property type="match status" value="1"/>
</dbReference>
<dbReference type="EC" id="2.1.2.9" evidence="1"/>
<proteinExistence type="predicted"/>
<dbReference type="SUPFAM" id="SSF53328">
    <property type="entry name" value="Formyltransferase"/>
    <property type="match status" value="1"/>
</dbReference>
<feature type="domain" description="Formyl transferase N-terminal" evidence="2">
    <location>
        <begin position="44"/>
        <end position="133"/>
    </location>
</feature>
<dbReference type="InterPro" id="IPR011034">
    <property type="entry name" value="Formyl_transferase-like_C_sf"/>
</dbReference>
<name>A0A1F6CHQ8_9BACT</name>
<protein>
    <recommendedName>
        <fullName evidence="1">methionyl-tRNA formyltransferase</fullName>
        <ecNumber evidence="1">2.1.2.9</ecNumber>
    </recommendedName>
</protein>
<evidence type="ECO:0000259" key="2">
    <source>
        <dbReference type="Pfam" id="PF00551"/>
    </source>
</evidence>
<dbReference type="GO" id="GO:0004479">
    <property type="term" value="F:methionyl-tRNA formyltransferase activity"/>
    <property type="evidence" value="ECO:0007669"/>
    <property type="project" value="UniProtKB-EC"/>
</dbReference>
<dbReference type="AlphaFoldDB" id="A0A1F6CHQ8"/>
<dbReference type="GO" id="GO:0005829">
    <property type="term" value="C:cytosol"/>
    <property type="evidence" value="ECO:0007669"/>
    <property type="project" value="TreeGrafter"/>
</dbReference>
<dbReference type="PANTHER" id="PTHR11138">
    <property type="entry name" value="METHIONYL-TRNA FORMYLTRANSFERASE"/>
    <property type="match status" value="1"/>
</dbReference>
<dbReference type="Proteomes" id="UP000176445">
    <property type="component" value="Unassembled WGS sequence"/>
</dbReference>
<evidence type="ECO:0000256" key="1">
    <source>
        <dbReference type="ARBA" id="ARBA00012261"/>
    </source>
</evidence>
<organism evidence="3 4">
    <name type="scientific">Candidatus Kaiserbacteria bacterium RIFCSPHIGHO2_01_FULL_54_36b</name>
    <dbReference type="NCBI Taxonomy" id="1798483"/>
    <lineage>
        <taxon>Bacteria</taxon>
        <taxon>Candidatus Kaiseribacteriota</taxon>
    </lineage>
</organism>
<dbReference type="InterPro" id="IPR036477">
    <property type="entry name" value="Formyl_transf_N_sf"/>
</dbReference>
<comment type="caution">
    <text evidence="3">The sequence shown here is derived from an EMBL/GenBank/DDBJ whole genome shotgun (WGS) entry which is preliminary data.</text>
</comment>
<dbReference type="Pfam" id="PF00551">
    <property type="entry name" value="Formyl_trans_N"/>
    <property type="match status" value="1"/>
</dbReference>
<dbReference type="InterPro" id="IPR041711">
    <property type="entry name" value="Met-tRNA-FMT_N"/>
</dbReference>
<dbReference type="Gene3D" id="3.40.50.12230">
    <property type="match status" value="1"/>
</dbReference>
<dbReference type="InterPro" id="IPR002376">
    <property type="entry name" value="Formyl_transf_N"/>
</dbReference>
<evidence type="ECO:0000313" key="3">
    <source>
        <dbReference type="EMBL" id="OGG48715.1"/>
    </source>
</evidence>
<gene>
    <name evidence="3" type="ORF">A2704_03135</name>
</gene>
<dbReference type="SUPFAM" id="SSF50486">
    <property type="entry name" value="FMT C-terminal domain-like"/>
    <property type="match status" value="1"/>
</dbReference>
<dbReference type="PANTHER" id="PTHR11138:SF5">
    <property type="entry name" value="METHIONYL-TRNA FORMYLTRANSFERASE, MITOCHONDRIAL"/>
    <property type="match status" value="1"/>
</dbReference>
<evidence type="ECO:0000313" key="4">
    <source>
        <dbReference type="Proteomes" id="UP000176445"/>
    </source>
</evidence>
<dbReference type="EMBL" id="MFKW01000086">
    <property type="protein sequence ID" value="OGG48715.1"/>
    <property type="molecule type" value="Genomic_DNA"/>
</dbReference>
<accession>A0A1F6CHQ8</accession>